<evidence type="ECO:0000256" key="5">
    <source>
        <dbReference type="SAM" id="MobiDB-lite"/>
    </source>
</evidence>
<dbReference type="Proteomes" id="UP001230317">
    <property type="component" value="Unassembled WGS sequence"/>
</dbReference>
<evidence type="ECO:0000313" key="9">
    <source>
        <dbReference type="Proteomes" id="UP001230317"/>
    </source>
</evidence>
<feature type="compositionally biased region" description="Polar residues" evidence="5">
    <location>
        <begin position="119"/>
        <end position="129"/>
    </location>
</feature>
<dbReference type="AlphaFoldDB" id="A0AAP4BYG0"/>
<feature type="domain" description="RDD" evidence="7">
    <location>
        <begin position="162"/>
        <end position="287"/>
    </location>
</feature>
<sequence length="297" mass="32190">MNADDIAPDLYEQWDLDRNGGEDELSVLLEAKDIKLGQQGYNQDEPRRVQLRIAASILGSAKKRAEYDEALRTGLRPTWGELGTLSSVGQWSPAPRPQPSFHDQPQGPAQAPGFAHPSPYSSPYAQNPFAQHASPQQQMVPSPAAAPAPVQHQAQKRPSQETRIGMGILDFFLAGGISSAVGAGIDELVDVEALSFVAACIVMVVYVLGSEVWMGASPAKILSGYTVRDVDTKEKLSLSQSAKRQWWRLINVIPGIGQLVGMLGAVVHATTINEENNLRGSHDDLANAEVVKRKPRK</sequence>
<keyword evidence="3 6" id="KW-1133">Transmembrane helix</keyword>
<proteinExistence type="predicted"/>
<protein>
    <submittedName>
        <fullName evidence="8">RDD family protein</fullName>
    </submittedName>
</protein>
<comment type="caution">
    <text evidence="8">The sequence shown here is derived from an EMBL/GenBank/DDBJ whole genome shotgun (WGS) entry which is preliminary data.</text>
</comment>
<evidence type="ECO:0000256" key="1">
    <source>
        <dbReference type="ARBA" id="ARBA00004141"/>
    </source>
</evidence>
<dbReference type="InterPro" id="IPR010432">
    <property type="entry name" value="RDD"/>
</dbReference>
<gene>
    <name evidence="8" type="ORF">QPX58_08930</name>
</gene>
<keyword evidence="2 6" id="KW-0812">Transmembrane</keyword>
<reference evidence="8" key="1">
    <citation type="submission" date="2023-05" db="EMBL/GenBank/DDBJ databases">
        <title>Metabolic capabilities are highly conserved among human nasal-associated Corynebacterium species in pangenomic analyses.</title>
        <authorList>
            <person name="Tran T.H."/>
            <person name="Roberts A.Q."/>
            <person name="Escapa I.F."/>
            <person name="Gao W."/>
            <person name="Conlan S."/>
            <person name="Kong H."/>
            <person name="Segre J.A."/>
            <person name="Kelly M.S."/>
            <person name="Lemon K.P."/>
        </authorList>
    </citation>
    <scope>NUCLEOTIDE SEQUENCE</scope>
    <source>
        <strain evidence="8">KPL2618</strain>
    </source>
</reference>
<evidence type="ECO:0000256" key="6">
    <source>
        <dbReference type="SAM" id="Phobius"/>
    </source>
</evidence>
<keyword evidence="4 6" id="KW-0472">Membrane</keyword>
<dbReference type="EMBL" id="JASNVU010000011">
    <property type="protein sequence ID" value="MDK4335531.1"/>
    <property type="molecule type" value="Genomic_DNA"/>
</dbReference>
<feature type="transmembrane region" description="Helical" evidence="6">
    <location>
        <begin position="191"/>
        <end position="209"/>
    </location>
</feature>
<evidence type="ECO:0000256" key="2">
    <source>
        <dbReference type="ARBA" id="ARBA00022692"/>
    </source>
</evidence>
<dbReference type="RefSeq" id="WP_284636328.1">
    <property type="nucleotide sequence ID" value="NZ_JASNVC010000003.1"/>
</dbReference>
<evidence type="ECO:0000259" key="7">
    <source>
        <dbReference type="Pfam" id="PF06271"/>
    </source>
</evidence>
<organism evidence="8 9">
    <name type="scientific">Corynebacterium accolens</name>
    <dbReference type="NCBI Taxonomy" id="38284"/>
    <lineage>
        <taxon>Bacteria</taxon>
        <taxon>Bacillati</taxon>
        <taxon>Actinomycetota</taxon>
        <taxon>Actinomycetes</taxon>
        <taxon>Mycobacteriales</taxon>
        <taxon>Corynebacteriaceae</taxon>
        <taxon>Corynebacterium</taxon>
    </lineage>
</organism>
<name>A0AAP4BYG0_9CORY</name>
<accession>A0AAP4BYG0</accession>
<feature type="transmembrane region" description="Helical" evidence="6">
    <location>
        <begin position="164"/>
        <end position="185"/>
    </location>
</feature>
<comment type="subcellular location">
    <subcellularLocation>
        <location evidence="1">Membrane</location>
        <topology evidence="1">Multi-pass membrane protein</topology>
    </subcellularLocation>
</comment>
<feature type="compositionally biased region" description="Low complexity" evidence="5">
    <location>
        <begin position="133"/>
        <end position="153"/>
    </location>
</feature>
<evidence type="ECO:0000256" key="4">
    <source>
        <dbReference type="ARBA" id="ARBA00023136"/>
    </source>
</evidence>
<evidence type="ECO:0000256" key="3">
    <source>
        <dbReference type="ARBA" id="ARBA00022989"/>
    </source>
</evidence>
<evidence type="ECO:0000313" key="8">
    <source>
        <dbReference type="EMBL" id="MDK4335531.1"/>
    </source>
</evidence>
<feature type="region of interest" description="Disordered" evidence="5">
    <location>
        <begin position="86"/>
        <end position="159"/>
    </location>
</feature>
<dbReference type="Pfam" id="PF06271">
    <property type="entry name" value="RDD"/>
    <property type="match status" value="1"/>
</dbReference>
<dbReference type="GO" id="GO:0016020">
    <property type="term" value="C:membrane"/>
    <property type="evidence" value="ECO:0007669"/>
    <property type="project" value="UniProtKB-SubCell"/>
</dbReference>